<dbReference type="InterPro" id="IPR010652">
    <property type="entry name" value="DUF1232"/>
</dbReference>
<accession>A0A2V3W4Z1</accession>
<evidence type="ECO:0000313" key="6">
    <source>
        <dbReference type="EMBL" id="PXW83819.1"/>
    </source>
</evidence>
<feature type="domain" description="HTH cro/C1-type" evidence="5">
    <location>
        <begin position="13"/>
        <end position="67"/>
    </location>
</feature>
<keyword evidence="3" id="KW-1133">Transmembrane helix</keyword>
<dbReference type="CDD" id="cd00093">
    <property type="entry name" value="HTH_XRE"/>
    <property type="match status" value="1"/>
</dbReference>
<organism evidence="6 7">
    <name type="scientific">Pseudogracilibacillus auburnensis</name>
    <dbReference type="NCBI Taxonomy" id="1494959"/>
    <lineage>
        <taxon>Bacteria</taxon>
        <taxon>Bacillati</taxon>
        <taxon>Bacillota</taxon>
        <taxon>Bacilli</taxon>
        <taxon>Bacillales</taxon>
        <taxon>Bacillaceae</taxon>
        <taxon>Pseudogracilibacillus</taxon>
    </lineage>
</organism>
<keyword evidence="7" id="KW-1185">Reference proteome</keyword>
<comment type="subcellular location">
    <subcellularLocation>
        <location evidence="1">Endomembrane system</location>
        <topology evidence="1">Multi-pass membrane protein</topology>
    </subcellularLocation>
</comment>
<evidence type="ECO:0000256" key="2">
    <source>
        <dbReference type="ARBA" id="ARBA00022692"/>
    </source>
</evidence>
<evidence type="ECO:0000256" key="1">
    <source>
        <dbReference type="ARBA" id="ARBA00004127"/>
    </source>
</evidence>
<dbReference type="SMART" id="SM00530">
    <property type="entry name" value="HTH_XRE"/>
    <property type="match status" value="1"/>
</dbReference>
<dbReference type="SUPFAM" id="SSF47413">
    <property type="entry name" value="lambda repressor-like DNA-binding domains"/>
    <property type="match status" value="1"/>
</dbReference>
<evidence type="ECO:0000256" key="4">
    <source>
        <dbReference type="ARBA" id="ARBA00023136"/>
    </source>
</evidence>
<dbReference type="Pfam" id="PF06803">
    <property type="entry name" value="DUF1232"/>
    <property type="match status" value="1"/>
</dbReference>
<dbReference type="GO" id="GO:0012505">
    <property type="term" value="C:endomembrane system"/>
    <property type="evidence" value="ECO:0007669"/>
    <property type="project" value="UniProtKB-SubCell"/>
</dbReference>
<name>A0A2V3W4Z1_9BACI</name>
<dbReference type="EMBL" id="QJJQ01000014">
    <property type="protein sequence ID" value="PXW83819.1"/>
    <property type="molecule type" value="Genomic_DNA"/>
</dbReference>
<dbReference type="RefSeq" id="WP_110396682.1">
    <property type="nucleotide sequence ID" value="NZ_JBHUHB010000001.1"/>
</dbReference>
<dbReference type="PROSITE" id="PS50943">
    <property type="entry name" value="HTH_CROC1"/>
    <property type="match status" value="1"/>
</dbReference>
<keyword evidence="2" id="KW-0812">Transmembrane</keyword>
<protein>
    <submittedName>
        <fullName evidence="6">Uncharacterized membrane protein YkvA (DUF1232 family)</fullName>
    </submittedName>
</protein>
<dbReference type="Proteomes" id="UP000247978">
    <property type="component" value="Unassembled WGS sequence"/>
</dbReference>
<evidence type="ECO:0000256" key="3">
    <source>
        <dbReference type="ARBA" id="ARBA00022989"/>
    </source>
</evidence>
<evidence type="ECO:0000259" key="5">
    <source>
        <dbReference type="PROSITE" id="PS50943"/>
    </source>
</evidence>
<keyword evidence="4" id="KW-0472">Membrane</keyword>
<reference evidence="6 7" key="1">
    <citation type="submission" date="2018-05" db="EMBL/GenBank/DDBJ databases">
        <title>Genomic Encyclopedia of Type Strains, Phase IV (KMG-IV): sequencing the most valuable type-strain genomes for metagenomic binning, comparative biology and taxonomic classification.</title>
        <authorList>
            <person name="Goeker M."/>
        </authorList>
    </citation>
    <scope>NUCLEOTIDE SEQUENCE [LARGE SCALE GENOMIC DNA]</scope>
    <source>
        <strain evidence="6 7">DSM 28556</strain>
    </source>
</reference>
<dbReference type="InterPro" id="IPR001387">
    <property type="entry name" value="Cro/C1-type_HTH"/>
</dbReference>
<comment type="caution">
    <text evidence="6">The sequence shown here is derived from an EMBL/GenBank/DDBJ whole genome shotgun (WGS) entry which is preliminary data.</text>
</comment>
<gene>
    <name evidence="6" type="ORF">DFR56_114104</name>
</gene>
<dbReference type="OrthoDB" id="9793277at2"/>
<dbReference type="Pfam" id="PF01381">
    <property type="entry name" value="HTH_3"/>
    <property type="match status" value="1"/>
</dbReference>
<dbReference type="Gene3D" id="1.10.260.40">
    <property type="entry name" value="lambda repressor-like DNA-binding domains"/>
    <property type="match status" value="1"/>
</dbReference>
<proteinExistence type="predicted"/>
<evidence type="ECO:0000313" key="7">
    <source>
        <dbReference type="Proteomes" id="UP000247978"/>
    </source>
</evidence>
<sequence length="209" mass="23875">MMVEKNNQLGVILKDLLKKHSLSMRKLSEQTNIDTATISRIVNGKRKATLEHLEKFSEHLHISLHELLEAAGYPLEQGERRSETNEYVGNIQSLLETAELSELPIKKIDQKLADFTDFAQTEEGKETIDDNFEEKIKKVDSVGPFITHLKDFYERFRSREGTPRELILIGGALLYFIAPVDVIPDYIFPVGYLDDAIAIQIVMRSLSKE</sequence>
<dbReference type="InterPro" id="IPR010982">
    <property type="entry name" value="Lambda_DNA-bd_dom_sf"/>
</dbReference>
<dbReference type="GO" id="GO:0003677">
    <property type="term" value="F:DNA binding"/>
    <property type="evidence" value="ECO:0007669"/>
    <property type="project" value="InterPro"/>
</dbReference>
<dbReference type="AlphaFoldDB" id="A0A2V3W4Z1"/>